<comment type="caution">
    <text evidence="18">The sequence shown here is derived from an EMBL/GenBank/DDBJ whole genome shotgun (WGS) entry which is preliminary data.</text>
</comment>
<evidence type="ECO:0000256" key="14">
    <source>
        <dbReference type="RuleBase" id="RU003357"/>
    </source>
</evidence>
<reference evidence="18 19" key="1">
    <citation type="submission" date="2020-08" db="EMBL/GenBank/DDBJ databases">
        <title>Genomic Encyclopedia of Type Strains, Phase IV (KMG-IV): sequencing the most valuable type-strain genomes for metagenomic binning, comparative biology and taxonomic classification.</title>
        <authorList>
            <person name="Goeker M."/>
        </authorList>
    </citation>
    <scope>NUCLEOTIDE SEQUENCE [LARGE SCALE GENOMIC DNA]</scope>
    <source>
        <strain evidence="18 19">DSM 103336</strain>
    </source>
</reference>
<keyword evidence="18" id="KW-0675">Receptor</keyword>
<evidence type="ECO:0000256" key="2">
    <source>
        <dbReference type="ARBA" id="ARBA00022448"/>
    </source>
</evidence>
<dbReference type="PROSITE" id="PS01156">
    <property type="entry name" value="TONB_DEPENDENT_REC_2"/>
    <property type="match status" value="1"/>
</dbReference>
<evidence type="ECO:0000259" key="17">
    <source>
        <dbReference type="Pfam" id="PF07715"/>
    </source>
</evidence>
<dbReference type="GO" id="GO:0009279">
    <property type="term" value="C:cell outer membrane"/>
    <property type="evidence" value="ECO:0007669"/>
    <property type="project" value="UniProtKB-SubCell"/>
</dbReference>
<accession>A0A7W9BUF1</accession>
<feature type="short sequence motif" description="TonB C-terminal box" evidence="13">
    <location>
        <begin position="779"/>
        <end position="796"/>
    </location>
</feature>
<dbReference type="InterPro" id="IPR037066">
    <property type="entry name" value="Plug_dom_sf"/>
</dbReference>
<dbReference type="PANTHER" id="PTHR32552">
    <property type="entry name" value="FERRICHROME IRON RECEPTOR-RELATED"/>
    <property type="match status" value="1"/>
</dbReference>
<dbReference type="InterPro" id="IPR010917">
    <property type="entry name" value="TonB_rcpt_CS"/>
</dbReference>
<feature type="signal peptide" evidence="15">
    <location>
        <begin position="1"/>
        <end position="21"/>
    </location>
</feature>
<feature type="domain" description="TonB-dependent receptor-like beta-barrel" evidence="16">
    <location>
        <begin position="413"/>
        <end position="766"/>
    </location>
</feature>
<evidence type="ECO:0000313" key="18">
    <source>
        <dbReference type="EMBL" id="MBB5730317.1"/>
    </source>
</evidence>
<evidence type="ECO:0000256" key="9">
    <source>
        <dbReference type="ARBA" id="ARBA00023077"/>
    </source>
</evidence>
<evidence type="ECO:0000256" key="7">
    <source>
        <dbReference type="ARBA" id="ARBA00023004"/>
    </source>
</evidence>
<evidence type="ECO:0000256" key="5">
    <source>
        <dbReference type="ARBA" id="ARBA00022692"/>
    </source>
</evidence>
<proteinExistence type="inferred from homology"/>
<dbReference type="InterPro" id="IPR012910">
    <property type="entry name" value="Plug_dom"/>
</dbReference>
<evidence type="ECO:0000256" key="4">
    <source>
        <dbReference type="ARBA" id="ARBA00022496"/>
    </source>
</evidence>
<dbReference type="PROSITE" id="PS52016">
    <property type="entry name" value="TONB_DEPENDENT_REC_3"/>
    <property type="match status" value="1"/>
</dbReference>
<keyword evidence="19" id="KW-1185">Reference proteome</keyword>
<dbReference type="Gene3D" id="2.170.130.10">
    <property type="entry name" value="TonB-dependent receptor, plug domain"/>
    <property type="match status" value="1"/>
</dbReference>
<evidence type="ECO:0000256" key="8">
    <source>
        <dbReference type="ARBA" id="ARBA00023065"/>
    </source>
</evidence>
<evidence type="ECO:0000259" key="16">
    <source>
        <dbReference type="Pfam" id="PF00593"/>
    </source>
</evidence>
<sequence length="796" mass="84564">MTSWMTGAAILVIATATTGAAAQTAVIPVAASGTADKTPVTRDDPQSAGDDIVVTGQSTAFANTRVTAPMIDRQSALASVNDVINELPGVFVAEGDAFGSSDWVTSISIRGFNSGGGGGQQIGSTIDGLPNGGSGYGGGSRANRYIDVLDLKTVNVSQGTADISSRSNEALGATLDYVTSDPTADSRLRFTAAGGDFGARKFYVRGDTGTIAPNTTAYVSASTSRVHDWIGGSGKTRRDHIDAKLLSRVGTVDLTGFVSYDDADESEFGSVSPAQFANDPNHDAYTDNWTGLPYTDQAYRSTSRALRKNLFGYLKARTEVGEVKLQAAGYYHRMRGRGDFAPPYLVDVRNDGAGNPESEYTGGTTVRGDDSIGKVYFVTPTGAAATMTAGCVGTSGVPAEYSPTCYAANATPVMSYRHTHYQNDRFGFTGDVDWQHDFGSVQNQFRAGLWYEHGRSNQLRDWHKVTDATVGPAYDGTPYYVQFSTDYGLDEIMYYAEDAVTAGPLTARFGVKQFFLDQTRTELLGDLSATSLKSHSKPLINAGLTYVTPLQGMELFAGYSQNFAAIGNGPLGQPAETIRNLRPETANNIEVGARYSTGRIQASLTGYDIKFKNQIVSISSNLVTGIDYLEQQDSVYLNVGGVKSRGVEAALAYRILPPLTLSGSFTYNHATYIGTGNAAQDADVGVTPGVQVINSPRTMWVLSADYKKSIFKAGVATKFVGDRNIDTRGEAKAGKFTLVSGYVGADLGEVNDRLKGVSVTIQATNLTDKRYLSSADGGSAFLGSPRTVTAALSVDF</sequence>
<dbReference type="EMBL" id="JACIJR010000006">
    <property type="protein sequence ID" value="MBB5730317.1"/>
    <property type="molecule type" value="Genomic_DNA"/>
</dbReference>
<keyword evidence="5 12" id="KW-0812">Transmembrane</keyword>
<comment type="similarity">
    <text evidence="12 14">Belongs to the TonB-dependent receptor family.</text>
</comment>
<dbReference type="InterPro" id="IPR039426">
    <property type="entry name" value="TonB-dep_rcpt-like"/>
</dbReference>
<keyword evidence="8" id="KW-0406">Ion transport</keyword>
<keyword evidence="2 12" id="KW-0813">Transport</keyword>
<dbReference type="RefSeq" id="WP_157176221.1">
    <property type="nucleotide sequence ID" value="NZ_BMJP01000004.1"/>
</dbReference>
<evidence type="ECO:0000256" key="3">
    <source>
        <dbReference type="ARBA" id="ARBA00022452"/>
    </source>
</evidence>
<keyword evidence="6 15" id="KW-0732">Signal</keyword>
<evidence type="ECO:0000256" key="15">
    <source>
        <dbReference type="SAM" id="SignalP"/>
    </source>
</evidence>
<dbReference type="PANTHER" id="PTHR32552:SF89">
    <property type="entry name" value="CATECHOLATE SIDEROPHORE RECEPTOR FIU"/>
    <property type="match status" value="1"/>
</dbReference>
<evidence type="ECO:0000256" key="13">
    <source>
        <dbReference type="PROSITE-ProRule" id="PRU10144"/>
    </source>
</evidence>
<keyword evidence="7" id="KW-0408">Iron</keyword>
<evidence type="ECO:0000256" key="10">
    <source>
        <dbReference type="ARBA" id="ARBA00023136"/>
    </source>
</evidence>
<name>A0A7W9BUF1_9SPHN</name>
<keyword evidence="4" id="KW-0410">Iron transport</keyword>
<dbReference type="InterPro" id="IPR000531">
    <property type="entry name" value="Beta-barrel_TonB"/>
</dbReference>
<dbReference type="SUPFAM" id="SSF56935">
    <property type="entry name" value="Porins"/>
    <property type="match status" value="1"/>
</dbReference>
<organism evidence="18 19">
    <name type="scientific">Sphingomonas prati</name>
    <dbReference type="NCBI Taxonomy" id="1843237"/>
    <lineage>
        <taxon>Bacteria</taxon>
        <taxon>Pseudomonadati</taxon>
        <taxon>Pseudomonadota</taxon>
        <taxon>Alphaproteobacteria</taxon>
        <taxon>Sphingomonadales</taxon>
        <taxon>Sphingomonadaceae</taxon>
        <taxon>Sphingomonas</taxon>
    </lineage>
</organism>
<keyword evidence="9 14" id="KW-0798">TonB box</keyword>
<evidence type="ECO:0000256" key="12">
    <source>
        <dbReference type="PROSITE-ProRule" id="PRU01360"/>
    </source>
</evidence>
<feature type="domain" description="TonB-dependent receptor plug" evidence="17">
    <location>
        <begin position="57"/>
        <end position="172"/>
    </location>
</feature>
<evidence type="ECO:0000256" key="11">
    <source>
        <dbReference type="ARBA" id="ARBA00023237"/>
    </source>
</evidence>
<keyword evidence="11 12" id="KW-0998">Cell outer membrane</keyword>
<evidence type="ECO:0000256" key="6">
    <source>
        <dbReference type="ARBA" id="ARBA00022729"/>
    </source>
</evidence>
<dbReference type="Pfam" id="PF07715">
    <property type="entry name" value="Plug"/>
    <property type="match status" value="1"/>
</dbReference>
<protein>
    <submittedName>
        <fullName evidence="18">Outer membrane receptor protein involved in Fe transport</fullName>
    </submittedName>
</protein>
<dbReference type="Gene3D" id="2.40.170.20">
    <property type="entry name" value="TonB-dependent receptor, beta-barrel domain"/>
    <property type="match status" value="1"/>
</dbReference>
<keyword evidence="10 12" id="KW-0472">Membrane</keyword>
<dbReference type="GO" id="GO:0015344">
    <property type="term" value="F:siderophore uptake transmembrane transporter activity"/>
    <property type="evidence" value="ECO:0007669"/>
    <property type="project" value="TreeGrafter"/>
</dbReference>
<comment type="subcellular location">
    <subcellularLocation>
        <location evidence="1 12">Cell outer membrane</location>
        <topology evidence="1 12">Multi-pass membrane protein</topology>
    </subcellularLocation>
</comment>
<feature type="chain" id="PRO_5030709061" evidence="15">
    <location>
        <begin position="22"/>
        <end position="796"/>
    </location>
</feature>
<dbReference type="Pfam" id="PF00593">
    <property type="entry name" value="TonB_dep_Rec_b-barrel"/>
    <property type="match status" value="1"/>
</dbReference>
<dbReference type="Proteomes" id="UP000546701">
    <property type="component" value="Unassembled WGS sequence"/>
</dbReference>
<evidence type="ECO:0000313" key="19">
    <source>
        <dbReference type="Proteomes" id="UP000546701"/>
    </source>
</evidence>
<dbReference type="InterPro" id="IPR036942">
    <property type="entry name" value="Beta-barrel_TonB_sf"/>
</dbReference>
<gene>
    <name evidence="18" type="ORF">FHS99_002815</name>
</gene>
<evidence type="ECO:0000256" key="1">
    <source>
        <dbReference type="ARBA" id="ARBA00004571"/>
    </source>
</evidence>
<keyword evidence="3 12" id="KW-1134">Transmembrane beta strand</keyword>
<dbReference type="AlphaFoldDB" id="A0A7W9BUF1"/>
<dbReference type="OrthoDB" id="7229372at2"/>